<dbReference type="EC" id="2.7.13.3" evidence="3"/>
<dbReference type="GO" id="GO:0016036">
    <property type="term" value="P:cellular response to phosphate starvation"/>
    <property type="evidence" value="ECO:0007669"/>
    <property type="project" value="TreeGrafter"/>
</dbReference>
<protein>
    <recommendedName>
        <fullName evidence="3">histidine kinase</fullName>
        <ecNumber evidence="3">2.7.13.3</ecNumber>
    </recommendedName>
</protein>
<comment type="subcellular location">
    <subcellularLocation>
        <location evidence="2">Cell membrane</location>
        <topology evidence="2">Multi-pass membrane protein</topology>
    </subcellularLocation>
</comment>
<dbReference type="GO" id="GO:0004721">
    <property type="term" value="F:phosphoprotein phosphatase activity"/>
    <property type="evidence" value="ECO:0007669"/>
    <property type="project" value="TreeGrafter"/>
</dbReference>
<dbReference type="GO" id="GO:0000155">
    <property type="term" value="F:phosphorelay sensor kinase activity"/>
    <property type="evidence" value="ECO:0007669"/>
    <property type="project" value="TreeGrafter"/>
</dbReference>
<dbReference type="InterPro" id="IPR003594">
    <property type="entry name" value="HATPase_dom"/>
</dbReference>
<organism evidence="13 14">
    <name type="scientific">Clostridium senegalense</name>
    <dbReference type="NCBI Taxonomy" id="1465809"/>
    <lineage>
        <taxon>Bacteria</taxon>
        <taxon>Bacillati</taxon>
        <taxon>Bacillota</taxon>
        <taxon>Clostridia</taxon>
        <taxon>Eubacteriales</taxon>
        <taxon>Clostridiaceae</taxon>
        <taxon>Clostridium</taxon>
    </lineage>
</organism>
<dbReference type="Gene3D" id="3.30.565.10">
    <property type="entry name" value="Histidine kinase-like ATPase, C-terminal domain"/>
    <property type="match status" value="1"/>
</dbReference>
<reference evidence="13 14" key="1">
    <citation type="submission" date="2020-02" db="EMBL/GenBank/DDBJ databases">
        <title>Genome assembly of a novel Clostridium senegalense strain.</title>
        <authorList>
            <person name="Gupta T.B."/>
            <person name="Jauregui R."/>
            <person name="Maclean P."/>
            <person name="Nawarathana A."/>
            <person name="Brightwell G."/>
        </authorList>
    </citation>
    <scope>NUCLEOTIDE SEQUENCE [LARGE SCALE GENOMIC DNA]</scope>
    <source>
        <strain evidence="13 14">AGRFS4</strain>
    </source>
</reference>
<feature type="transmembrane region" description="Helical" evidence="11">
    <location>
        <begin position="16"/>
        <end position="36"/>
    </location>
</feature>
<evidence type="ECO:0000256" key="4">
    <source>
        <dbReference type="ARBA" id="ARBA00022475"/>
    </source>
</evidence>
<evidence type="ECO:0000256" key="3">
    <source>
        <dbReference type="ARBA" id="ARBA00012438"/>
    </source>
</evidence>
<dbReference type="GO" id="GO:0005886">
    <property type="term" value="C:plasma membrane"/>
    <property type="evidence" value="ECO:0007669"/>
    <property type="project" value="UniProtKB-SubCell"/>
</dbReference>
<dbReference type="InterPro" id="IPR005467">
    <property type="entry name" value="His_kinase_dom"/>
</dbReference>
<evidence type="ECO:0000256" key="8">
    <source>
        <dbReference type="ARBA" id="ARBA00022989"/>
    </source>
</evidence>
<dbReference type="Pfam" id="PF02518">
    <property type="entry name" value="HATPase_c"/>
    <property type="match status" value="1"/>
</dbReference>
<evidence type="ECO:0000256" key="2">
    <source>
        <dbReference type="ARBA" id="ARBA00004651"/>
    </source>
</evidence>
<proteinExistence type="predicted"/>
<dbReference type="InterPro" id="IPR050351">
    <property type="entry name" value="BphY/WalK/GraS-like"/>
</dbReference>
<keyword evidence="7 13" id="KW-0418">Kinase</keyword>
<keyword evidence="14" id="KW-1185">Reference proteome</keyword>
<evidence type="ECO:0000313" key="14">
    <source>
        <dbReference type="Proteomes" id="UP000481872"/>
    </source>
</evidence>
<dbReference type="EMBL" id="JAAGPU010000007">
    <property type="protein sequence ID" value="NEU04313.1"/>
    <property type="molecule type" value="Genomic_DNA"/>
</dbReference>
<dbReference type="PANTHER" id="PTHR45453">
    <property type="entry name" value="PHOSPHATE REGULON SENSOR PROTEIN PHOR"/>
    <property type="match status" value="1"/>
</dbReference>
<evidence type="ECO:0000256" key="10">
    <source>
        <dbReference type="ARBA" id="ARBA00023136"/>
    </source>
</evidence>
<dbReference type="SMART" id="SM00387">
    <property type="entry name" value="HATPase_c"/>
    <property type="match status" value="1"/>
</dbReference>
<evidence type="ECO:0000256" key="5">
    <source>
        <dbReference type="ARBA" id="ARBA00022679"/>
    </source>
</evidence>
<feature type="domain" description="Histidine kinase" evidence="12">
    <location>
        <begin position="130"/>
        <end position="346"/>
    </location>
</feature>
<evidence type="ECO:0000256" key="7">
    <source>
        <dbReference type="ARBA" id="ARBA00022777"/>
    </source>
</evidence>
<keyword evidence="4" id="KW-1003">Cell membrane</keyword>
<dbReference type="Proteomes" id="UP000481872">
    <property type="component" value="Unassembled WGS sequence"/>
</dbReference>
<keyword evidence="10 11" id="KW-0472">Membrane</keyword>
<gene>
    <name evidence="13" type="ORF">G3M99_05430</name>
</gene>
<evidence type="ECO:0000256" key="11">
    <source>
        <dbReference type="SAM" id="Phobius"/>
    </source>
</evidence>
<evidence type="ECO:0000256" key="1">
    <source>
        <dbReference type="ARBA" id="ARBA00000085"/>
    </source>
</evidence>
<comment type="catalytic activity">
    <reaction evidence="1">
        <text>ATP + protein L-histidine = ADP + protein N-phospho-L-histidine.</text>
        <dbReference type="EC" id="2.7.13.3"/>
    </reaction>
</comment>
<dbReference type="InterPro" id="IPR036890">
    <property type="entry name" value="HATPase_C_sf"/>
</dbReference>
<evidence type="ECO:0000259" key="12">
    <source>
        <dbReference type="PROSITE" id="PS50109"/>
    </source>
</evidence>
<dbReference type="PROSITE" id="PS50109">
    <property type="entry name" value="HIS_KIN"/>
    <property type="match status" value="1"/>
</dbReference>
<sequence>MKKIHTIFAHISSCKIWLISLIYVDILFLFFAWVAYPGDFLKLAGLMFFVILSAFIIPLTLIIRKRKKENVAFQNFLLEPDETNEYLLSEIASASLRPYIHEIGQYLREKQVEVDKRNTQVIDYENYIENWVHEIKRPLSLMTLLLDNRKDEISPLVHTRMLYARDYIRQDVEQILYFSRLGAVHKDYYWEPLSILNVCMEAVEDNSTLLEEAGFHIECSDEDYEVVSDQKGLMFILGQVISNSVKYSDKETSPLLRFEVKEDIDTGQIVLYINDNGLGIPPSDLPFIFDKGFTGVTGSYLSRSTGMGLYLVQKMADDLNIRVNVQSNNLGCDKGTTLSLIFPKVQQSFKRKKTSL</sequence>
<accession>A0A6M0H2J0</accession>
<comment type="caution">
    <text evidence="13">The sequence shown here is derived from an EMBL/GenBank/DDBJ whole genome shotgun (WGS) entry which is preliminary data.</text>
</comment>
<evidence type="ECO:0000256" key="9">
    <source>
        <dbReference type="ARBA" id="ARBA00023012"/>
    </source>
</evidence>
<keyword evidence="6 11" id="KW-0812">Transmembrane</keyword>
<keyword evidence="5" id="KW-0808">Transferase</keyword>
<keyword evidence="9" id="KW-0902">Two-component regulatory system</keyword>
<evidence type="ECO:0000256" key="6">
    <source>
        <dbReference type="ARBA" id="ARBA00022692"/>
    </source>
</evidence>
<dbReference type="PANTHER" id="PTHR45453:SF2">
    <property type="entry name" value="HISTIDINE KINASE"/>
    <property type="match status" value="1"/>
</dbReference>
<dbReference type="AlphaFoldDB" id="A0A6M0H2J0"/>
<feature type="transmembrane region" description="Helical" evidence="11">
    <location>
        <begin position="42"/>
        <end position="63"/>
    </location>
</feature>
<dbReference type="SUPFAM" id="SSF55874">
    <property type="entry name" value="ATPase domain of HSP90 chaperone/DNA topoisomerase II/histidine kinase"/>
    <property type="match status" value="1"/>
</dbReference>
<name>A0A6M0H2J0_9CLOT</name>
<dbReference type="RefSeq" id="WP_199869477.1">
    <property type="nucleotide sequence ID" value="NZ_JAAGPU010000007.1"/>
</dbReference>
<keyword evidence="8 11" id="KW-1133">Transmembrane helix</keyword>
<evidence type="ECO:0000313" key="13">
    <source>
        <dbReference type="EMBL" id="NEU04313.1"/>
    </source>
</evidence>